<dbReference type="InterPro" id="IPR019757">
    <property type="entry name" value="Pept_S26A_signal_pept_1_Lys-AS"/>
</dbReference>
<accession>A0A5C5U294</accession>
<evidence type="ECO:0000256" key="8">
    <source>
        <dbReference type="RuleBase" id="RU003993"/>
    </source>
</evidence>
<dbReference type="Pfam" id="PF10502">
    <property type="entry name" value="Peptidase_S26"/>
    <property type="match status" value="1"/>
</dbReference>
<dbReference type="InterPro" id="IPR036286">
    <property type="entry name" value="LexA/Signal_pep-like_sf"/>
</dbReference>
<evidence type="ECO:0000256" key="7">
    <source>
        <dbReference type="PIRSR" id="PIRSR600223-1"/>
    </source>
</evidence>
<sequence length="210" mass="22635">MATQAKPGGDGTRARGWLRRELPPLLLTIALLVVARSSFANHYVVPSGSMEPTLVPGDRVAVDMSAYGLRVPFTELELLARDRPAPGDVVVFKSPADGTRLIKRVVAVGGQTVELVDGRLRIDGRALQPDPGDASSERFGDRIVQLDLADGGGPDIAPFTLPEGMVLVLGDHRGRSADGRWFGLVPQRAFYGRALGVYWRSGEGPVWKKL</sequence>
<dbReference type="EMBL" id="VOHK01000004">
    <property type="protein sequence ID" value="TWT20107.1"/>
    <property type="molecule type" value="Genomic_DNA"/>
</dbReference>
<gene>
    <name evidence="11" type="primary">lepB</name>
    <name evidence="11" type="ORF">FQY83_10180</name>
</gene>
<feature type="domain" description="Peptidase S26" evidence="10">
    <location>
        <begin position="25"/>
        <end position="199"/>
    </location>
</feature>
<feature type="active site" evidence="7">
    <location>
        <position position="49"/>
    </location>
</feature>
<comment type="similarity">
    <text evidence="2 9">Belongs to the peptidase S26 family.</text>
</comment>
<evidence type="ECO:0000259" key="10">
    <source>
        <dbReference type="Pfam" id="PF10502"/>
    </source>
</evidence>
<dbReference type="Proteomes" id="UP000319980">
    <property type="component" value="Unassembled WGS sequence"/>
</dbReference>
<name>A0A5C5U294_9GAMM</name>
<dbReference type="OrthoDB" id="9815782at2"/>
<evidence type="ECO:0000256" key="1">
    <source>
        <dbReference type="ARBA" id="ARBA00000677"/>
    </source>
</evidence>
<keyword evidence="6 8" id="KW-0378">Hydrolase</keyword>
<evidence type="ECO:0000256" key="4">
    <source>
        <dbReference type="ARBA" id="ARBA00019232"/>
    </source>
</evidence>
<dbReference type="GO" id="GO:0006465">
    <property type="term" value="P:signal peptide processing"/>
    <property type="evidence" value="ECO:0007669"/>
    <property type="project" value="InterPro"/>
</dbReference>
<dbReference type="SUPFAM" id="SSF51306">
    <property type="entry name" value="LexA/Signal peptidase"/>
    <property type="match status" value="1"/>
</dbReference>
<evidence type="ECO:0000256" key="3">
    <source>
        <dbReference type="ARBA" id="ARBA00013208"/>
    </source>
</evidence>
<dbReference type="RefSeq" id="WP_146387629.1">
    <property type="nucleotide sequence ID" value="NZ_VOHK01000004.1"/>
</dbReference>
<dbReference type="PRINTS" id="PR00727">
    <property type="entry name" value="LEADERPTASE"/>
</dbReference>
<dbReference type="NCBIfam" id="TIGR02227">
    <property type="entry name" value="sigpep_I_bact"/>
    <property type="match status" value="1"/>
</dbReference>
<comment type="subcellular location">
    <subcellularLocation>
        <location evidence="9">Membrane</location>
        <topology evidence="9">Multi-pass membrane protein</topology>
    </subcellularLocation>
</comment>
<organism evidence="11 12">
    <name type="scientific">Luteimonas marina</name>
    <dbReference type="NCBI Taxonomy" id="488485"/>
    <lineage>
        <taxon>Bacteria</taxon>
        <taxon>Pseudomonadati</taxon>
        <taxon>Pseudomonadota</taxon>
        <taxon>Gammaproteobacteria</taxon>
        <taxon>Lysobacterales</taxon>
        <taxon>Lysobacteraceae</taxon>
        <taxon>Luteimonas</taxon>
    </lineage>
</organism>
<protein>
    <recommendedName>
        <fullName evidence="4 8">Signal peptidase I</fullName>
        <ecNumber evidence="3 8">3.4.21.89</ecNumber>
    </recommendedName>
</protein>
<dbReference type="InterPro" id="IPR019756">
    <property type="entry name" value="Pept_S26A_signal_pept_1_Ser-AS"/>
</dbReference>
<dbReference type="GO" id="GO:0016020">
    <property type="term" value="C:membrane"/>
    <property type="evidence" value="ECO:0007669"/>
    <property type="project" value="UniProtKB-SubCell"/>
</dbReference>
<dbReference type="InterPro" id="IPR000223">
    <property type="entry name" value="Pept_S26A_signal_pept_1"/>
</dbReference>
<dbReference type="CDD" id="cd06530">
    <property type="entry name" value="S26_SPase_I"/>
    <property type="match status" value="1"/>
</dbReference>
<dbReference type="PANTHER" id="PTHR43390">
    <property type="entry name" value="SIGNAL PEPTIDASE I"/>
    <property type="match status" value="1"/>
</dbReference>
<dbReference type="PANTHER" id="PTHR43390:SF1">
    <property type="entry name" value="CHLOROPLAST PROCESSING PEPTIDASE"/>
    <property type="match status" value="1"/>
</dbReference>
<evidence type="ECO:0000256" key="5">
    <source>
        <dbReference type="ARBA" id="ARBA00022670"/>
    </source>
</evidence>
<evidence type="ECO:0000256" key="6">
    <source>
        <dbReference type="ARBA" id="ARBA00022801"/>
    </source>
</evidence>
<reference evidence="11 12" key="1">
    <citation type="journal article" date="2008" name="Int. J. Syst. Evol. Microbiol.">
        <title>Luteimonas marina sp. nov., isolated from seawater.</title>
        <authorList>
            <person name="Baik K.S."/>
            <person name="Park S.C."/>
            <person name="Kim M.S."/>
            <person name="Kim E.M."/>
            <person name="Park C."/>
            <person name="Chun J."/>
            <person name="Seong C.N."/>
        </authorList>
    </citation>
    <scope>NUCLEOTIDE SEQUENCE [LARGE SCALE GENOMIC DNA]</scope>
    <source>
        <strain evidence="11 12">FR1330</strain>
    </source>
</reference>
<evidence type="ECO:0000256" key="9">
    <source>
        <dbReference type="RuleBase" id="RU362042"/>
    </source>
</evidence>
<feature type="active site" evidence="7">
    <location>
        <position position="103"/>
    </location>
</feature>
<comment type="caution">
    <text evidence="11">The sequence shown here is derived from an EMBL/GenBank/DDBJ whole genome shotgun (WGS) entry which is preliminary data.</text>
</comment>
<keyword evidence="5 8" id="KW-0645">Protease</keyword>
<dbReference type="Gene3D" id="2.10.109.10">
    <property type="entry name" value="Umud Fragment, subunit A"/>
    <property type="match status" value="1"/>
</dbReference>
<dbReference type="PROSITE" id="PS00761">
    <property type="entry name" value="SPASE_I_3"/>
    <property type="match status" value="1"/>
</dbReference>
<evidence type="ECO:0000313" key="12">
    <source>
        <dbReference type="Proteomes" id="UP000319980"/>
    </source>
</evidence>
<dbReference type="PROSITE" id="PS00760">
    <property type="entry name" value="SPASE_I_2"/>
    <property type="match status" value="1"/>
</dbReference>
<evidence type="ECO:0000256" key="2">
    <source>
        <dbReference type="ARBA" id="ARBA00009370"/>
    </source>
</evidence>
<dbReference type="AlphaFoldDB" id="A0A5C5U294"/>
<dbReference type="InterPro" id="IPR019533">
    <property type="entry name" value="Peptidase_S26"/>
</dbReference>
<proteinExistence type="inferred from homology"/>
<dbReference type="EC" id="3.4.21.89" evidence="3 8"/>
<keyword evidence="12" id="KW-1185">Reference proteome</keyword>
<comment type="catalytic activity">
    <reaction evidence="1 8">
        <text>Cleavage of hydrophobic, N-terminal signal or leader sequences from secreted and periplasmic proteins.</text>
        <dbReference type="EC" id="3.4.21.89"/>
    </reaction>
</comment>
<dbReference type="PROSITE" id="PS00501">
    <property type="entry name" value="SPASE_I_1"/>
    <property type="match status" value="1"/>
</dbReference>
<dbReference type="InterPro" id="IPR019758">
    <property type="entry name" value="Pept_S26A_signal_pept_1_CS"/>
</dbReference>
<dbReference type="GO" id="GO:0004252">
    <property type="term" value="F:serine-type endopeptidase activity"/>
    <property type="evidence" value="ECO:0007669"/>
    <property type="project" value="InterPro"/>
</dbReference>
<evidence type="ECO:0000313" key="11">
    <source>
        <dbReference type="EMBL" id="TWT20107.1"/>
    </source>
</evidence>
<dbReference type="GO" id="GO:0009003">
    <property type="term" value="F:signal peptidase activity"/>
    <property type="evidence" value="ECO:0007669"/>
    <property type="project" value="UniProtKB-EC"/>
</dbReference>